<evidence type="ECO:0000256" key="7">
    <source>
        <dbReference type="ARBA" id="ARBA00022989"/>
    </source>
</evidence>
<dbReference type="InterPro" id="IPR014851">
    <property type="entry name" value="BCS1_N"/>
</dbReference>
<comment type="similarity">
    <text evidence="2">Belongs to the AAA ATPase family. BCS1 subfamily.</text>
</comment>
<keyword evidence="8 10" id="KW-0472">Membrane</keyword>
<feature type="transmembrane region" description="Helical" evidence="10">
    <location>
        <begin position="12"/>
        <end position="31"/>
    </location>
</feature>
<dbReference type="InterPro" id="IPR057495">
    <property type="entry name" value="AAA_lid_BCS1"/>
</dbReference>
<evidence type="ECO:0000256" key="4">
    <source>
        <dbReference type="ARBA" id="ARBA00022741"/>
    </source>
</evidence>
<dbReference type="SMART" id="SM00382">
    <property type="entry name" value="AAA"/>
    <property type="match status" value="1"/>
</dbReference>
<evidence type="ECO:0000259" key="11">
    <source>
        <dbReference type="SMART" id="SM00382"/>
    </source>
</evidence>
<dbReference type="PANTHER" id="PTHR23070">
    <property type="entry name" value="BCS1 AAA-TYPE ATPASE"/>
    <property type="match status" value="1"/>
</dbReference>
<dbReference type="EMBL" id="BSPX01000002">
    <property type="protein sequence ID" value="GLT20878.1"/>
    <property type="molecule type" value="Genomic_DNA"/>
</dbReference>
<keyword evidence="6" id="KW-0067">ATP-binding</keyword>
<dbReference type="Proteomes" id="UP001157167">
    <property type="component" value="Unassembled WGS sequence"/>
</dbReference>
<keyword evidence="3 10" id="KW-0812">Transmembrane</keyword>
<feature type="domain" description="AAA+ ATPase" evidence="11">
    <location>
        <begin position="228"/>
        <end position="356"/>
    </location>
</feature>
<keyword evidence="5" id="KW-0378">Hydrolase</keyword>
<evidence type="ECO:0000313" key="13">
    <source>
        <dbReference type="EMBL" id="GLT20878.1"/>
    </source>
</evidence>
<dbReference type="Pfam" id="PF00004">
    <property type="entry name" value="AAA"/>
    <property type="match status" value="1"/>
</dbReference>
<evidence type="ECO:0000256" key="6">
    <source>
        <dbReference type="ARBA" id="ARBA00022840"/>
    </source>
</evidence>
<protein>
    <recommendedName>
        <fullName evidence="15">AAA family ATPase</fullName>
    </recommendedName>
</protein>
<evidence type="ECO:0008006" key="15">
    <source>
        <dbReference type="Google" id="ProtNLM"/>
    </source>
</evidence>
<comment type="caution">
    <text evidence="13">The sequence shown here is derived from an EMBL/GenBank/DDBJ whole genome shotgun (WGS) entry which is preliminary data.</text>
</comment>
<evidence type="ECO:0000313" key="14">
    <source>
        <dbReference type="Proteomes" id="UP001157167"/>
    </source>
</evidence>
<dbReference type="Pfam" id="PF08740">
    <property type="entry name" value="BCS1_N"/>
    <property type="match status" value="1"/>
</dbReference>
<reference evidence="14" key="1">
    <citation type="journal article" date="2019" name="Int. J. Syst. Evol. Microbiol.">
        <title>The Global Catalogue of Microorganisms (GCM) 10K type strain sequencing project: providing services to taxonomists for standard genome sequencing and annotation.</title>
        <authorList>
            <consortium name="The Broad Institute Genomics Platform"/>
            <consortium name="The Broad Institute Genome Sequencing Center for Infectious Disease"/>
            <person name="Wu L."/>
            <person name="Ma J."/>
        </authorList>
    </citation>
    <scope>NUCLEOTIDE SEQUENCE [LARGE SCALE GENOMIC DNA]</scope>
    <source>
        <strain evidence="14">NBRC 102407</strain>
    </source>
</reference>
<keyword evidence="14" id="KW-1185">Reference proteome</keyword>
<sequence>MEAWIVSLAGSNPVFSGGLALGLLGAVVYWLKDALPATAVFLSRYIVSTVTVDNRDEILFPTVVEYMHARDVLRRINQFTVRAVKESDAYQSLADDLRQGVRPRAFLSPAEGFHIFWLDGRLMWMKREVSVGQTIFEKITLSCFGRDKSVLEGFIHAAIEERVARELDKIAIYIPNPYTHGDWSRARLGNNRRLASIILKAGQTEQILADLGRFFADKARYDDLGIPWRRGYLLYGAPGTGKTSLVTALASEMRLNVCSLSLAASGITDDKIGSLLASVPPRSIILIEDVDAFFRQREQQSQQVKLSFSGFLNALDGVAAHEGSVVFMTTNHPETLDEALVRSGRIDFRMELGPCDRHQLAGMFRKFHDDPALAEAFAAALPEGALSPAAVQERLLKARSPAEAFVRFDLPVPAGLAGAAVTAAD</sequence>
<dbReference type="SMART" id="SM01024">
    <property type="entry name" value="BCS1_N"/>
    <property type="match status" value="1"/>
</dbReference>
<organism evidence="13 14">
    <name type="scientific">Zoogloea oryzae</name>
    <dbReference type="NCBI Taxonomy" id="310767"/>
    <lineage>
        <taxon>Bacteria</taxon>
        <taxon>Pseudomonadati</taxon>
        <taxon>Pseudomonadota</taxon>
        <taxon>Betaproteobacteria</taxon>
        <taxon>Rhodocyclales</taxon>
        <taxon>Zoogloeaceae</taxon>
        <taxon>Zoogloea</taxon>
    </lineage>
</organism>
<name>A0ABQ6F5Q3_9RHOO</name>
<dbReference type="Gene3D" id="3.40.50.300">
    <property type="entry name" value="P-loop containing nucleotide triphosphate hydrolases"/>
    <property type="match status" value="1"/>
</dbReference>
<dbReference type="InterPro" id="IPR027417">
    <property type="entry name" value="P-loop_NTPase"/>
</dbReference>
<evidence type="ECO:0000256" key="10">
    <source>
        <dbReference type="SAM" id="Phobius"/>
    </source>
</evidence>
<gene>
    <name evidence="13" type="ORF">GCM10007933_03300</name>
</gene>
<evidence type="ECO:0000256" key="1">
    <source>
        <dbReference type="ARBA" id="ARBA00004167"/>
    </source>
</evidence>
<dbReference type="InterPro" id="IPR003959">
    <property type="entry name" value="ATPase_AAA_core"/>
</dbReference>
<evidence type="ECO:0000259" key="12">
    <source>
        <dbReference type="SMART" id="SM01024"/>
    </source>
</evidence>
<evidence type="ECO:0000256" key="2">
    <source>
        <dbReference type="ARBA" id="ARBA00007448"/>
    </source>
</evidence>
<dbReference type="Pfam" id="PF25426">
    <property type="entry name" value="AAA_lid_BCS1"/>
    <property type="match status" value="1"/>
</dbReference>
<keyword evidence="4" id="KW-0547">Nucleotide-binding</keyword>
<evidence type="ECO:0000256" key="5">
    <source>
        <dbReference type="ARBA" id="ARBA00022801"/>
    </source>
</evidence>
<dbReference type="InterPro" id="IPR003593">
    <property type="entry name" value="AAA+_ATPase"/>
</dbReference>
<proteinExistence type="inferred from homology"/>
<feature type="domain" description="BCS1 N-terminal" evidence="12">
    <location>
        <begin position="22"/>
        <end position="197"/>
    </location>
</feature>
<evidence type="ECO:0000256" key="8">
    <source>
        <dbReference type="ARBA" id="ARBA00023136"/>
    </source>
</evidence>
<dbReference type="SUPFAM" id="SSF52540">
    <property type="entry name" value="P-loop containing nucleoside triphosphate hydrolases"/>
    <property type="match status" value="1"/>
</dbReference>
<comment type="subcellular location">
    <subcellularLocation>
        <location evidence="1">Membrane</location>
        <topology evidence="1">Single-pass membrane protein</topology>
    </subcellularLocation>
</comment>
<accession>A0ABQ6F5Q3</accession>
<evidence type="ECO:0000256" key="3">
    <source>
        <dbReference type="ARBA" id="ARBA00022692"/>
    </source>
</evidence>
<evidence type="ECO:0000256" key="9">
    <source>
        <dbReference type="ARBA" id="ARBA00048778"/>
    </source>
</evidence>
<keyword evidence="7 10" id="KW-1133">Transmembrane helix</keyword>
<dbReference type="InterPro" id="IPR050747">
    <property type="entry name" value="Mitochondrial_chaperone_BCS1"/>
</dbReference>
<comment type="catalytic activity">
    <reaction evidence="9">
        <text>ATP + H2O = ADP + phosphate + H(+)</text>
        <dbReference type="Rhea" id="RHEA:13065"/>
        <dbReference type="ChEBI" id="CHEBI:15377"/>
        <dbReference type="ChEBI" id="CHEBI:15378"/>
        <dbReference type="ChEBI" id="CHEBI:30616"/>
        <dbReference type="ChEBI" id="CHEBI:43474"/>
        <dbReference type="ChEBI" id="CHEBI:456216"/>
    </reaction>
    <physiologicalReaction direction="left-to-right" evidence="9">
        <dbReference type="Rhea" id="RHEA:13066"/>
    </physiologicalReaction>
</comment>
<dbReference type="RefSeq" id="WP_284186449.1">
    <property type="nucleotide sequence ID" value="NZ_BSPX01000002.1"/>
</dbReference>